<evidence type="ECO:0000313" key="1">
    <source>
        <dbReference type="EMBL" id="CAL6067666.1"/>
    </source>
</evidence>
<dbReference type="Proteomes" id="UP001642409">
    <property type="component" value="Unassembled WGS sequence"/>
</dbReference>
<reference evidence="1 2" key="1">
    <citation type="submission" date="2024-07" db="EMBL/GenBank/DDBJ databases">
        <authorList>
            <person name="Akdeniz Z."/>
        </authorList>
    </citation>
    <scope>NUCLEOTIDE SEQUENCE [LARGE SCALE GENOMIC DNA]</scope>
</reference>
<name>A0ABP1KR90_9EUKA</name>
<sequence>MNFGKPAFGNTGSTFGGKSGAFSSMLIDTSKTAEQQKEFKAPLQTLSGISTTPDQLLDAYKTCFTQQSFKSQFYNIQGENFEQVTCEGYANLQKKSEFQLKELDLSKQMVEVLYKQTNKINEQQRQNDALMADLIQRQLVINMALVQVLSKDSKHIVDNEQLQDLQKKLNLQTGLQTFAGQQLLVHLQNQAAVIAEILAVLQYKGIM</sequence>
<dbReference type="EMBL" id="CAXDID020000269">
    <property type="protein sequence ID" value="CAL6067666.1"/>
    <property type="molecule type" value="Genomic_DNA"/>
</dbReference>
<gene>
    <name evidence="1" type="ORF">HINF_LOCUS53130</name>
</gene>
<keyword evidence="2" id="KW-1185">Reference proteome</keyword>
<proteinExistence type="predicted"/>
<comment type="caution">
    <text evidence="1">The sequence shown here is derived from an EMBL/GenBank/DDBJ whole genome shotgun (WGS) entry which is preliminary data.</text>
</comment>
<protein>
    <submittedName>
        <fullName evidence="1">Hypothetical_protein</fullName>
    </submittedName>
</protein>
<organism evidence="1 2">
    <name type="scientific">Hexamita inflata</name>
    <dbReference type="NCBI Taxonomy" id="28002"/>
    <lineage>
        <taxon>Eukaryota</taxon>
        <taxon>Metamonada</taxon>
        <taxon>Diplomonadida</taxon>
        <taxon>Hexamitidae</taxon>
        <taxon>Hexamitinae</taxon>
        <taxon>Hexamita</taxon>
    </lineage>
</organism>
<accession>A0ABP1KR90</accession>
<evidence type="ECO:0000313" key="2">
    <source>
        <dbReference type="Proteomes" id="UP001642409"/>
    </source>
</evidence>